<dbReference type="SUPFAM" id="SSF49562">
    <property type="entry name" value="C2 domain (Calcium/lipid-binding domain, CaLB)"/>
    <property type="match status" value="1"/>
</dbReference>
<dbReference type="Gene3D" id="2.30.42.10">
    <property type="match status" value="1"/>
</dbReference>
<dbReference type="GeneID" id="121137976"/>
<dbReference type="InterPro" id="IPR000008">
    <property type="entry name" value="C2_dom"/>
</dbReference>
<dbReference type="SUPFAM" id="SSF50156">
    <property type="entry name" value="PDZ domain-like"/>
    <property type="match status" value="1"/>
</dbReference>
<dbReference type="Pfam" id="PF00595">
    <property type="entry name" value="PDZ"/>
    <property type="match status" value="1"/>
</dbReference>
<name>A0ABM2X5J7_MESAU</name>
<dbReference type="PANTHER" id="PTHR14113:SF6">
    <property type="entry name" value="PROTEIN PICCOLO"/>
    <property type="match status" value="1"/>
</dbReference>
<evidence type="ECO:0000259" key="3">
    <source>
        <dbReference type="PROSITE" id="PS50106"/>
    </source>
</evidence>
<dbReference type="PROSITE" id="PS50004">
    <property type="entry name" value="C2"/>
    <property type="match status" value="1"/>
</dbReference>
<evidence type="ECO:0000259" key="2">
    <source>
        <dbReference type="PROSITE" id="PS50004"/>
    </source>
</evidence>
<feature type="compositionally biased region" description="Low complexity" evidence="1">
    <location>
        <begin position="140"/>
        <end position="163"/>
    </location>
</feature>
<dbReference type="PROSITE" id="PS50106">
    <property type="entry name" value="PDZ"/>
    <property type="match status" value="1"/>
</dbReference>
<dbReference type="PANTHER" id="PTHR14113">
    <property type="entry name" value="PICCOLO/BASSOON"/>
    <property type="match status" value="1"/>
</dbReference>
<feature type="domain" description="PDZ" evidence="3">
    <location>
        <begin position="1"/>
        <end position="80"/>
    </location>
</feature>
<feature type="non-terminal residue" evidence="5">
    <location>
        <position position="1"/>
    </location>
</feature>
<reference evidence="5" key="1">
    <citation type="submission" date="2025-08" db="UniProtKB">
        <authorList>
            <consortium name="RefSeq"/>
        </authorList>
    </citation>
    <scope>IDENTIFICATION</scope>
    <source>
        <tissue evidence="5">Liver</tissue>
    </source>
</reference>
<dbReference type="Pfam" id="PF00168">
    <property type="entry name" value="C2"/>
    <property type="match status" value="1"/>
</dbReference>
<dbReference type="RefSeq" id="XP_040596768.1">
    <property type="nucleotide sequence ID" value="XM_040740834.1"/>
</dbReference>
<protein>
    <submittedName>
        <fullName evidence="5">Protein piccolo-like</fullName>
    </submittedName>
</protein>
<sequence>NGLGIRIVGGKEIPGHGGEIGAYIAKILPGGSAEHTGKLVEGMQVLEWNGIPLTSKTYEEVQSIINQQSGEAEICVRLDLNMLSDCENPQHLELHEPPKAVDKAKSPGVDPKQLAAELQKVSLQQSPLFTSSVVEKGSHAHSGPTSAGSSSVPSPGQPGSPSVSKKKHASSKPTDATKVASHPITGEIQLQINYDLGNLIIHILQARNLVPRDNNGYSDPFVKVYLLPGRG</sequence>
<accession>A0ABM2X5J7</accession>
<evidence type="ECO:0000256" key="1">
    <source>
        <dbReference type="SAM" id="MobiDB-lite"/>
    </source>
</evidence>
<dbReference type="CDD" id="cd06714">
    <property type="entry name" value="PDZ_RIM-like"/>
    <property type="match status" value="1"/>
</dbReference>
<dbReference type="Proteomes" id="UP000886700">
    <property type="component" value="Unplaced"/>
</dbReference>
<evidence type="ECO:0000313" key="5">
    <source>
        <dbReference type="RefSeq" id="XP_040596768.1"/>
    </source>
</evidence>
<dbReference type="InterPro" id="IPR001478">
    <property type="entry name" value="PDZ"/>
</dbReference>
<feature type="region of interest" description="Disordered" evidence="1">
    <location>
        <begin position="134"/>
        <end position="180"/>
    </location>
</feature>
<feature type="domain" description="C2" evidence="2">
    <location>
        <begin position="184"/>
        <end position="231"/>
    </location>
</feature>
<proteinExistence type="predicted"/>
<dbReference type="InterPro" id="IPR035892">
    <property type="entry name" value="C2_domain_sf"/>
</dbReference>
<dbReference type="Gene3D" id="2.60.40.150">
    <property type="entry name" value="C2 domain"/>
    <property type="match status" value="1"/>
</dbReference>
<dbReference type="SMART" id="SM00228">
    <property type="entry name" value="PDZ"/>
    <property type="match status" value="1"/>
</dbReference>
<dbReference type="InterPro" id="IPR052098">
    <property type="entry name" value="Presynaptic_Scaffold_Bsn/Pclo"/>
</dbReference>
<dbReference type="InterPro" id="IPR036034">
    <property type="entry name" value="PDZ_sf"/>
</dbReference>
<organism evidence="4 5">
    <name type="scientific">Mesocricetus auratus</name>
    <name type="common">Golden hamster</name>
    <dbReference type="NCBI Taxonomy" id="10036"/>
    <lineage>
        <taxon>Eukaryota</taxon>
        <taxon>Metazoa</taxon>
        <taxon>Chordata</taxon>
        <taxon>Craniata</taxon>
        <taxon>Vertebrata</taxon>
        <taxon>Euteleostomi</taxon>
        <taxon>Mammalia</taxon>
        <taxon>Eutheria</taxon>
        <taxon>Euarchontoglires</taxon>
        <taxon>Glires</taxon>
        <taxon>Rodentia</taxon>
        <taxon>Myomorpha</taxon>
        <taxon>Muroidea</taxon>
        <taxon>Cricetidae</taxon>
        <taxon>Cricetinae</taxon>
        <taxon>Mesocricetus</taxon>
    </lineage>
</organism>
<evidence type="ECO:0000313" key="4">
    <source>
        <dbReference type="Proteomes" id="UP000886700"/>
    </source>
</evidence>
<gene>
    <name evidence="5" type="primary">LOC121137976</name>
</gene>
<keyword evidence="4" id="KW-1185">Reference proteome</keyword>